<organism evidence="4 5">
    <name type="scientific">Sphingobacterium tenebrionis</name>
    <dbReference type="NCBI Taxonomy" id="3111775"/>
    <lineage>
        <taxon>Bacteria</taxon>
        <taxon>Pseudomonadati</taxon>
        <taxon>Bacteroidota</taxon>
        <taxon>Sphingobacteriia</taxon>
        <taxon>Sphingobacteriales</taxon>
        <taxon>Sphingobacteriaceae</taxon>
        <taxon>Sphingobacterium</taxon>
    </lineage>
</organism>
<proteinExistence type="inferred from homology"/>
<evidence type="ECO:0000313" key="5">
    <source>
        <dbReference type="Proteomes" id="UP001363035"/>
    </source>
</evidence>
<dbReference type="EC" id="1.-.-.-" evidence="4"/>
<accession>A0ABU8I7F3</accession>
<evidence type="ECO:0000256" key="2">
    <source>
        <dbReference type="ARBA" id="ARBA00023002"/>
    </source>
</evidence>
<dbReference type="SUPFAM" id="SSF51735">
    <property type="entry name" value="NAD(P)-binding Rossmann-fold domains"/>
    <property type="match status" value="1"/>
</dbReference>
<comment type="similarity">
    <text evidence="1 3">Belongs to the short-chain dehydrogenases/reductases (SDR) family.</text>
</comment>
<evidence type="ECO:0000313" key="4">
    <source>
        <dbReference type="EMBL" id="MEI5985355.1"/>
    </source>
</evidence>
<sequence>MEVLRDKNIFLTGGTAGIGKATTLFLAEKGYKVFIVGRNSEKLEQLMEEARSAGVEDRIKFLLQDLADYEAWKKILPNLWDVHGPFHILINNAGIGFAGISDADAESLVYMTKTNLDAYLLLAGFFAKKMKEEDIEGDIINIGSMSADDRGGSSTGYVATKAGIQGFTESLRKEVNPDNIRVSLIEPAAVGTDMQKISAEEQAEKEENREMLKAEDLAKLIHFILEQDRRITFPEIKIKALRQFI</sequence>
<dbReference type="RefSeq" id="WP_336557693.1">
    <property type="nucleotide sequence ID" value="NZ_JAYLLN010000024.1"/>
</dbReference>
<reference evidence="4 5" key="1">
    <citation type="submission" date="2024-01" db="EMBL/GenBank/DDBJ databases">
        <title>Sphingobacterium tenebrionis sp. nov., a novel endophyte isolated from tenebrio molitor intestines.</title>
        <authorList>
            <person name="Zhang C."/>
        </authorList>
    </citation>
    <scope>NUCLEOTIDE SEQUENCE [LARGE SCALE GENOMIC DNA]</scope>
    <source>
        <strain evidence="4 5">PU5-4</strain>
    </source>
</reference>
<keyword evidence="5" id="KW-1185">Reference proteome</keyword>
<dbReference type="PANTHER" id="PTHR43115">
    <property type="entry name" value="DEHYDROGENASE/REDUCTASE SDR FAMILY MEMBER 11"/>
    <property type="match status" value="1"/>
</dbReference>
<dbReference type="InterPro" id="IPR002347">
    <property type="entry name" value="SDR_fam"/>
</dbReference>
<protein>
    <submittedName>
        <fullName evidence="4">SDR family oxidoreductase</fullName>
        <ecNumber evidence="4">1.-.-.-</ecNumber>
    </submittedName>
</protein>
<dbReference type="Gene3D" id="3.40.50.720">
    <property type="entry name" value="NAD(P)-binding Rossmann-like Domain"/>
    <property type="match status" value="1"/>
</dbReference>
<dbReference type="EMBL" id="JAYLLN010000024">
    <property type="protein sequence ID" value="MEI5985355.1"/>
    <property type="molecule type" value="Genomic_DNA"/>
</dbReference>
<dbReference type="InterPro" id="IPR020904">
    <property type="entry name" value="Sc_DH/Rdtase_CS"/>
</dbReference>
<dbReference type="Pfam" id="PF00106">
    <property type="entry name" value="adh_short"/>
    <property type="match status" value="1"/>
</dbReference>
<dbReference type="PROSITE" id="PS00061">
    <property type="entry name" value="ADH_SHORT"/>
    <property type="match status" value="1"/>
</dbReference>
<name>A0ABU8I7F3_9SPHI</name>
<keyword evidence="2 4" id="KW-0560">Oxidoreductase</keyword>
<dbReference type="PRINTS" id="PR00081">
    <property type="entry name" value="GDHRDH"/>
</dbReference>
<dbReference type="PANTHER" id="PTHR43115:SF4">
    <property type="entry name" value="DEHYDROGENASE_REDUCTASE SDR FAMILY MEMBER 11"/>
    <property type="match status" value="1"/>
</dbReference>
<evidence type="ECO:0000256" key="1">
    <source>
        <dbReference type="ARBA" id="ARBA00006484"/>
    </source>
</evidence>
<dbReference type="CDD" id="cd05233">
    <property type="entry name" value="SDR_c"/>
    <property type="match status" value="1"/>
</dbReference>
<comment type="caution">
    <text evidence="4">The sequence shown here is derived from an EMBL/GenBank/DDBJ whole genome shotgun (WGS) entry which is preliminary data.</text>
</comment>
<dbReference type="GO" id="GO:0016491">
    <property type="term" value="F:oxidoreductase activity"/>
    <property type="evidence" value="ECO:0007669"/>
    <property type="project" value="UniProtKB-KW"/>
</dbReference>
<dbReference type="InterPro" id="IPR036291">
    <property type="entry name" value="NAD(P)-bd_dom_sf"/>
</dbReference>
<dbReference type="PRINTS" id="PR00080">
    <property type="entry name" value="SDRFAMILY"/>
</dbReference>
<dbReference type="Proteomes" id="UP001363035">
    <property type="component" value="Unassembled WGS sequence"/>
</dbReference>
<evidence type="ECO:0000256" key="3">
    <source>
        <dbReference type="RuleBase" id="RU000363"/>
    </source>
</evidence>
<gene>
    <name evidence="4" type="ORF">VJ786_10625</name>
</gene>